<dbReference type="CDD" id="cd05327">
    <property type="entry name" value="retinol-DH_like_SDR_c_like"/>
    <property type="match status" value="1"/>
</dbReference>
<proteinExistence type="predicted"/>
<evidence type="ECO:0000256" key="1">
    <source>
        <dbReference type="ARBA" id="ARBA00023002"/>
    </source>
</evidence>
<dbReference type="SUPFAM" id="SSF51735">
    <property type="entry name" value="NAD(P)-binding Rossmann-fold domains"/>
    <property type="match status" value="1"/>
</dbReference>
<dbReference type="GO" id="GO:0016491">
    <property type="term" value="F:oxidoreductase activity"/>
    <property type="evidence" value="ECO:0007669"/>
    <property type="project" value="UniProtKB-KW"/>
</dbReference>
<dbReference type="InterPro" id="IPR036291">
    <property type="entry name" value="NAD(P)-bd_dom_sf"/>
</dbReference>
<keyword evidence="1" id="KW-0560">Oxidoreductase</keyword>
<dbReference type="OrthoDB" id="9809821at2"/>
<name>A0A3S0RET0_9DEIO</name>
<sequence>MTEPARRPSEGPTTLITGATEGIGLATAAELVRRGQRVLLLGRNPEKLAAAQQETGAAATYRADLSELHQVAQVASEIRDQEGRIDVLINNAGGIFDPRQETREGIEMTWALNVLSPFLLTRELLPALRQSDDPRIITLASDAHRMARLDLSDPEMKRGYSAWPAYNASKLANVLLARELARRERWLGSAAVHPGVVRTGFNANNATLQARLWALVDLGAISPEEGAQTSVYLASTPQTPVSGTYWAKSKPTDPAPIALDDGLALRLWETAEDYLQRLGL</sequence>
<dbReference type="EMBL" id="RXPE01000014">
    <property type="protein sequence ID" value="RTR26668.1"/>
    <property type="molecule type" value="Genomic_DNA"/>
</dbReference>
<dbReference type="Gene3D" id="3.40.50.720">
    <property type="entry name" value="NAD(P)-binding Rossmann-like Domain"/>
    <property type="match status" value="1"/>
</dbReference>
<accession>A0A3S0RET0</accession>
<dbReference type="PANTHER" id="PTHR43157">
    <property type="entry name" value="PHOSPHATIDYLINOSITOL-GLYCAN BIOSYNTHESIS CLASS F PROTEIN-RELATED"/>
    <property type="match status" value="1"/>
</dbReference>
<dbReference type="Pfam" id="PF00106">
    <property type="entry name" value="adh_short"/>
    <property type="match status" value="1"/>
</dbReference>
<gene>
    <name evidence="2" type="ORF">EJ104_07810</name>
</gene>
<dbReference type="PRINTS" id="PR00081">
    <property type="entry name" value="GDHRDH"/>
</dbReference>
<comment type="caution">
    <text evidence="2">The sequence shown here is derived from an EMBL/GenBank/DDBJ whole genome shotgun (WGS) entry which is preliminary data.</text>
</comment>
<dbReference type="Proteomes" id="UP000277766">
    <property type="component" value="Unassembled WGS sequence"/>
</dbReference>
<reference evidence="2 3" key="1">
    <citation type="submission" date="2018-12" db="EMBL/GenBank/DDBJ databases">
        <title>Deinococcus radiophilus ATCC 27603 genome sequencing and assembly.</title>
        <authorList>
            <person name="Maclea K.S."/>
            <person name="Maynard C.R."/>
        </authorList>
    </citation>
    <scope>NUCLEOTIDE SEQUENCE [LARGE SCALE GENOMIC DNA]</scope>
    <source>
        <strain evidence="2 3">ATCC 27603</strain>
    </source>
</reference>
<protein>
    <submittedName>
        <fullName evidence="2">SDR family oxidoreductase</fullName>
    </submittedName>
</protein>
<dbReference type="InterPro" id="IPR002347">
    <property type="entry name" value="SDR_fam"/>
</dbReference>
<dbReference type="AlphaFoldDB" id="A0A3S0RET0"/>
<dbReference type="PANTHER" id="PTHR43157:SF31">
    <property type="entry name" value="PHOSPHATIDYLINOSITOL-GLYCAN BIOSYNTHESIS CLASS F PROTEIN"/>
    <property type="match status" value="1"/>
</dbReference>
<keyword evidence="3" id="KW-1185">Reference proteome</keyword>
<organism evidence="2 3">
    <name type="scientific">Deinococcus radiophilus</name>
    <dbReference type="NCBI Taxonomy" id="32062"/>
    <lineage>
        <taxon>Bacteria</taxon>
        <taxon>Thermotogati</taxon>
        <taxon>Deinococcota</taxon>
        <taxon>Deinococci</taxon>
        <taxon>Deinococcales</taxon>
        <taxon>Deinococcaceae</taxon>
        <taxon>Deinococcus</taxon>
    </lineage>
</organism>
<evidence type="ECO:0000313" key="3">
    <source>
        <dbReference type="Proteomes" id="UP000277766"/>
    </source>
</evidence>
<evidence type="ECO:0000313" key="2">
    <source>
        <dbReference type="EMBL" id="RTR26668.1"/>
    </source>
</evidence>
<dbReference type="RefSeq" id="WP_126352197.1">
    <property type="nucleotide sequence ID" value="NZ_CP086380.1"/>
</dbReference>